<keyword evidence="2 8" id="KW-0813">Transport</keyword>
<proteinExistence type="inferred from homology"/>
<dbReference type="InterPro" id="IPR036942">
    <property type="entry name" value="Beta-barrel_TonB_sf"/>
</dbReference>
<evidence type="ECO:0000256" key="2">
    <source>
        <dbReference type="ARBA" id="ARBA00022448"/>
    </source>
</evidence>
<dbReference type="InterPro" id="IPR012910">
    <property type="entry name" value="Plug_dom"/>
</dbReference>
<keyword evidence="12" id="KW-1185">Reference proteome</keyword>
<dbReference type="InterPro" id="IPR008969">
    <property type="entry name" value="CarboxyPept-like_regulatory"/>
</dbReference>
<evidence type="ECO:0000256" key="1">
    <source>
        <dbReference type="ARBA" id="ARBA00004571"/>
    </source>
</evidence>
<dbReference type="EMBL" id="JARZAK010000001">
    <property type="protein sequence ID" value="MDY7256781.1"/>
    <property type="molecule type" value="Genomic_DNA"/>
</dbReference>
<sequence>MQKKYLFLKCCLCFLMFFCVSLQAQQARSVSGVVVDEIGEPIIGAAVKIDGTTLGTITDMDGKFVISVPPKGKITISYIGYTSQTISDFKDMRIVLKEDLMKLDEVVVVGYGTQKMKNVTGAISTVTPTEISDLSVASLGNALGGVVNGLGVSGGNTRPGEGASLTIRQNDVASSFSTGGSSSPVYVIDDYIQDETAFNNLDASVIESITVLKDAAAAVYGARAAQGVILVKTKRGQVGAPKISYNGQFGYTDEVSRAKLLNAYDYGVLWNGVASAPTTDGSIDNRTDLFQADELAAMRNLNYDLLKDEWSAAFTQKHSINVSGGTDRATYFAGMSYYTQDGNLGRLDYDRWNYRAGVDAKISKWLKASLQVSGDYGNQTKAYNKVGGENSDTDYNTLLTHLRYIPSSIAGHSMAALGVSNSEVKDIQAYNYRSIQDLNNYSNNRTSNMTLNSSVEYDFGWSSIFKGLKMKFSYSKSINNAKANQLGTNVTVYKMLNRGGSGQHLYTGDDLDLSEANFSAITKSNGNLIRRQMDRADQYQMNFNISYSRKFGLHDVSALFSIEKSEAESEYVWGQVLDPLSFNDGQSKTASGTQSTEFSRSESGMLSYIGRVNYSYADRYLLEFLIRSDASTKFAPENYWGVFPSLSLGWVVSEESWFKEHVKGIDFLKVRGSFGMLGKDNIAAWSWLTLYNRDANKGAVFGTSASNNIGAGISTNVNNGIPNRDAHWDKSYQTNLGFDIRTLDSRLSINLDGYYNMHRDMFMSPQGSAALPSTVGTKPAPTNYGSVDTYGVEISLGWKDNIGKDFKYWVKLNTGYSDNKVKKMYWPTTIAQDQQHPNERTDLGTWGYQCIGMFRSYQEIEEYFEKYMKKPDGTYGTYLGKTKDAVFPGMLIYKDIKGPLNSDGTYQAADHSVTDVDKVKISNRSNPYSFTLNFGGSWKGLSFSAQLGASWGGYSFVPKEARSVYSPITKQTDYKALEYYNMPSFWSNNMYVYENVYDAQGNIVAAQNRDAKYPNLMYSLNSETSTFWRISGTRVTLRNLTVAYSIPNEWLRKLGVGIESCRFNLTGQNLLSLYNPYPDNFMDPLTGNYGVYPVLRKFTLGVNISF</sequence>
<keyword evidence="5 9" id="KW-0732">Signal</keyword>
<evidence type="ECO:0000259" key="10">
    <source>
        <dbReference type="Pfam" id="PF07715"/>
    </source>
</evidence>
<dbReference type="Gene3D" id="2.40.170.20">
    <property type="entry name" value="TonB-dependent receptor, beta-barrel domain"/>
    <property type="match status" value="1"/>
</dbReference>
<dbReference type="InterPro" id="IPR023997">
    <property type="entry name" value="TonB-dep_OMP_SusC/RagA_CS"/>
</dbReference>
<dbReference type="PANTHER" id="PTHR30069:SF29">
    <property type="entry name" value="HEMOGLOBIN AND HEMOGLOBIN-HAPTOGLOBIN-BINDING PROTEIN 1-RELATED"/>
    <property type="match status" value="1"/>
</dbReference>
<dbReference type="PANTHER" id="PTHR30069">
    <property type="entry name" value="TONB-DEPENDENT OUTER MEMBRANE RECEPTOR"/>
    <property type="match status" value="1"/>
</dbReference>
<dbReference type="InterPro" id="IPR023996">
    <property type="entry name" value="TonB-dep_OMP_SusC/RagA"/>
</dbReference>
<keyword evidence="6 8" id="KW-0472">Membrane</keyword>
<accession>A0ABU5HLD4</accession>
<comment type="similarity">
    <text evidence="8">Belongs to the TonB-dependent receptor family.</text>
</comment>
<dbReference type="NCBIfam" id="TIGR04057">
    <property type="entry name" value="SusC_RagA_signa"/>
    <property type="match status" value="1"/>
</dbReference>
<dbReference type="InterPro" id="IPR039426">
    <property type="entry name" value="TonB-dep_rcpt-like"/>
</dbReference>
<dbReference type="PROSITE" id="PS52016">
    <property type="entry name" value="TONB_DEPENDENT_REC_3"/>
    <property type="match status" value="1"/>
</dbReference>
<name>A0ABU5HLD4_9BACE</name>
<evidence type="ECO:0000256" key="5">
    <source>
        <dbReference type="ARBA" id="ARBA00022729"/>
    </source>
</evidence>
<evidence type="ECO:0000256" key="4">
    <source>
        <dbReference type="ARBA" id="ARBA00022692"/>
    </source>
</evidence>
<keyword evidence="4 8" id="KW-0812">Transmembrane</keyword>
<dbReference type="Gene3D" id="2.60.40.1120">
    <property type="entry name" value="Carboxypeptidase-like, regulatory domain"/>
    <property type="match status" value="1"/>
</dbReference>
<organism evidence="11 12">
    <name type="scientific">Bacteroides vicugnae</name>
    <dbReference type="NCBI Taxonomy" id="3037989"/>
    <lineage>
        <taxon>Bacteria</taxon>
        <taxon>Pseudomonadati</taxon>
        <taxon>Bacteroidota</taxon>
        <taxon>Bacteroidia</taxon>
        <taxon>Bacteroidales</taxon>
        <taxon>Bacteroidaceae</taxon>
        <taxon>Bacteroides</taxon>
    </lineage>
</organism>
<comment type="subcellular location">
    <subcellularLocation>
        <location evidence="1 8">Cell outer membrane</location>
        <topology evidence="1 8">Multi-pass membrane protein</topology>
    </subcellularLocation>
</comment>
<evidence type="ECO:0000256" key="6">
    <source>
        <dbReference type="ARBA" id="ARBA00023136"/>
    </source>
</evidence>
<protein>
    <submittedName>
        <fullName evidence="11">TonB-dependent receptor</fullName>
    </submittedName>
</protein>
<keyword evidence="7 8" id="KW-0998">Cell outer membrane</keyword>
<evidence type="ECO:0000256" key="7">
    <source>
        <dbReference type="ARBA" id="ARBA00023237"/>
    </source>
</evidence>
<feature type="signal peptide" evidence="9">
    <location>
        <begin position="1"/>
        <end position="24"/>
    </location>
</feature>
<keyword evidence="3 8" id="KW-1134">Transmembrane beta strand</keyword>
<keyword evidence="11" id="KW-0675">Receptor</keyword>
<dbReference type="Proteomes" id="UP001292913">
    <property type="component" value="Unassembled WGS sequence"/>
</dbReference>
<dbReference type="SUPFAM" id="SSF49464">
    <property type="entry name" value="Carboxypeptidase regulatory domain-like"/>
    <property type="match status" value="1"/>
</dbReference>
<dbReference type="Pfam" id="PF13715">
    <property type="entry name" value="CarbopepD_reg_2"/>
    <property type="match status" value="1"/>
</dbReference>
<dbReference type="RefSeq" id="WP_234132215.1">
    <property type="nucleotide sequence ID" value="NZ_JARZAK010000001.1"/>
</dbReference>
<dbReference type="InterPro" id="IPR037066">
    <property type="entry name" value="Plug_dom_sf"/>
</dbReference>
<evidence type="ECO:0000256" key="9">
    <source>
        <dbReference type="SAM" id="SignalP"/>
    </source>
</evidence>
<gene>
    <name evidence="11" type="ORF">QHG74_03530</name>
</gene>
<feature type="chain" id="PRO_5045490271" evidence="9">
    <location>
        <begin position="25"/>
        <end position="1106"/>
    </location>
</feature>
<dbReference type="Pfam" id="PF07715">
    <property type="entry name" value="Plug"/>
    <property type="match status" value="1"/>
</dbReference>
<evidence type="ECO:0000313" key="11">
    <source>
        <dbReference type="EMBL" id="MDY7256781.1"/>
    </source>
</evidence>
<reference evidence="11 12" key="1">
    <citation type="submission" date="2023-04" db="EMBL/GenBank/DDBJ databases">
        <title>Bacteroides pacosi sp. nov., isolated from the fecal material of an alpaca.</title>
        <authorList>
            <person name="Miller S."/>
            <person name="Hendry M."/>
            <person name="King J."/>
            <person name="Sankaranarayanan K."/>
            <person name="Lawson P.A."/>
        </authorList>
    </citation>
    <scope>NUCLEOTIDE SEQUENCE [LARGE SCALE GENOMIC DNA]</scope>
    <source>
        <strain evidence="11 12">A2-P53</strain>
    </source>
</reference>
<evidence type="ECO:0000256" key="3">
    <source>
        <dbReference type="ARBA" id="ARBA00022452"/>
    </source>
</evidence>
<evidence type="ECO:0000313" key="12">
    <source>
        <dbReference type="Proteomes" id="UP001292913"/>
    </source>
</evidence>
<dbReference type="SUPFAM" id="SSF56935">
    <property type="entry name" value="Porins"/>
    <property type="match status" value="1"/>
</dbReference>
<comment type="caution">
    <text evidence="11">The sequence shown here is derived from an EMBL/GenBank/DDBJ whole genome shotgun (WGS) entry which is preliminary data.</text>
</comment>
<feature type="domain" description="TonB-dependent receptor plug" evidence="10">
    <location>
        <begin position="117"/>
        <end position="228"/>
    </location>
</feature>
<evidence type="ECO:0000256" key="8">
    <source>
        <dbReference type="PROSITE-ProRule" id="PRU01360"/>
    </source>
</evidence>
<dbReference type="Gene3D" id="2.170.130.10">
    <property type="entry name" value="TonB-dependent receptor, plug domain"/>
    <property type="match status" value="1"/>
</dbReference>
<dbReference type="NCBIfam" id="TIGR04056">
    <property type="entry name" value="OMP_RagA_SusC"/>
    <property type="match status" value="1"/>
</dbReference>